<dbReference type="NCBIfam" id="TIGR03083">
    <property type="entry name" value="maleylpyruvate isomerase family mycothiol-dependent enzyme"/>
    <property type="match status" value="1"/>
</dbReference>
<feature type="domain" description="Mycothiol-dependent maleylpyruvate isomerase metal-binding" evidence="1">
    <location>
        <begin position="9"/>
        <end position="97"/>
    </location>
</feature>
<name>A0A3D9LE75_9MICC</name>
<evidence type="ECO:0000313" key="2">
    <source>
        <dbReference type="EMBL" id="REE04452.1"/>
    </source>
</evidence>
<dbReference type="OrthoDB" id="5178565at2"/>
<dbReference type="Proteomes" id="UP000256727">
    <property type="component" value="Unassembled WGS sequence"/>
</dbReference>
<dbReference type="InterPro" id="IPR034660">
    <property type="entry name" value="DinB/YfiT-like"/>
</dbReference>
<dbReference type="InterPro" id="IPR024344">
    <property type="entry name" value="MDMPI_metal-binding"/>
</dbReference>
<comment type="caution">
    <text evidence="2">The sequence shown here is derived from an EMBL/GenBank/DDBJ whole genome shotgun (WGS) entry which is preliminary data.</text>
</comment>
<dbReference type="Gene3D" id="1.20.120.450">
    <property type="entry name" value="dinb family like domain"/>
    <property type="match status" value="1"/>
</dbReference>
<dbReference type="InterPro" id="IPR017517">
    <property type="entry name" value="Maleyloyr_isom"/>
</dbReference>
<dbReference type="AlphaFoldDB" id="A0A3D9LE75"/>
<protein>
    <submittedName>
        <fullName evidence="2">Uncharacterized protein (TIGR03083 family)</fullName>
    </submittedName>
</protein>
<accession>A0A3D9LE75</accession>
<reference evidence="2 3" key="1">
    <citation type="submission" date="2018-07" db="EMBL/GenBank/DDBJ databases">
        <title>Sequencing the genomes of 1000 actinobacteria strains.</title>
        <authorList>
            <person name="Klenk H.-P."/>
        </authorList>
    </citation>
    <scope>NUCLEOTIDE SEQUENCE [LARGE SCALE GENOMIC DNA]</scope>
    <source>
        <strain evidence="2 3">DSM 14442</strain>
    </source>
</reference>
<dbReference type="EMBL" id="QREH01000001">
    <property type="protein sequence ID" value="REE04452.1"/>
    <property type="molecule type" value="Genomic_DNA"/>
</dbReference>
<keyword evidence="3" id="KW-1185">Reference proteome</keyword>
<dbReference type="GO" id="GO:0046872">
    <property type="term" value="F:metal ion binding"/>
    <property type="evidence" value="ECO:0007669"/>
    <property type="project" value="InterPro"/>
</dbReference>
<evidence type="ECO:0000313" key="3">
    <source>
        <dbReference type="Proteomes" id="UP000256727"/>
    </source>
</evidence>
<proteinExistence type="predicted"/>
<dbReference type="Pfam" id="PF11716">
    <property type="entry name" value="MDMPI_N"/>
    <property type="match status" value="1"/>
</dbReference>
<dbReference type="SUPFAM" id="SSF109854">
    <property type="entry name" value="DinB/YfiT-like putative metalloenzymes"/>
    <property type="match status" value="1"/>
</dbReference>
<sequence length="213" mass="23460">MNHLWELIHTERAALADDLAGLDEEQWQLHTLSTAWTVEQAVAHLTAGASTGFWAWIRSIVGAGFNADRHNQRRLEERLGATPAGTLEQFRATIDSTVSPNGTLQAWLGEVVIHGEDIRVPLGLRRTYPDEVLVTLLDFFESSNFTVPSKARARGLTLVARDVHHWVGAGPEVEGTALDLIMAMAGRPVPAERFRGAGALDFDARGHEPSQRR</sequence>
<gene>
    <name evidence="2" type="ORF">C8E99_2287</name>
</gene>
<dbReference type="RefSeq" id="WP_115932380.1">
    <property type="nucleotide sequence ID" value="NZ_QREH01000001.1"/>
</dbReference>
<organism evidence="2 3">
    <name type="scientific">Citricoccus muralis</name>
    <dbReference type="NCBI Taxonomy" id="169134"/>
    <lineage>
        <taxon>Bacteria</taxon>
        <taxon>Bacillati</taxon>
        <taxon>Actinomycetota</taxon>
        <taxon>Actinomycetes</taxon>
        <taxon>Micrococcales</taxon>
        <taxon>Micrococcaceae</taxon>
        <taxon>Citricoccus</taxon>
    </lineage>
</organism>
<evidence type="ECO:0000259" key="1">
    <source>
        <dbReference type="Pfam" id="PF11716"/>
    </source>
</evidence>